<reference evidence="1 2" key="1">
    <citation type="submission" date="2019-08" db="EMBL/GenBank/DDBJ databases">
        <title>Genome of Phaeodactylibacter luteus.</title>
        <authorList>
            <person name="Bowman J.P."/>
        </authorList>
    </citation>
    <scope>NUCLEOTIDE SEQUENCE [LARGE SCALE GENOMIC DNA]</scope>
    <source>
        <strain evidence="1 2">KCTC 42180</strain>
    </source>
</reference>
<protein>
    <submittedName>
        <fullName evidence="1">Uncharacterized protein</fullName>
    </submittedName>
</protein>
<proteinExistence type="predicted"/>
<comment type="caution">
    <text evidence="1">The sequence shown here is derived from an EMBL/GenBank/DDBJ whole genome shotgun (WGS) entry which is preliminary data.</text>
</comment>
<evidence type="ECO:0000313" key="2">
    <source>
        <dbReference type="Proteomes" id="UP000321580"/>
    </source>
</evidence>
<keyword evidence="2" id="KW-1185">Reference proteome</keyword>
<dbReference type="Proteomes" id="UP000321580">
    <property type="component" value="Unassembled WGS sequence"/>
</dbReference>
<dbReference type="AlphaFoldDB" id="A0A5C6RKD7"/>
<dbReference type="EMBL" id="VOOR01000026">
    <property type="protein sequence ID" value="TXB62677.1"/>
    <property type="molecule type" value="Genomic_DNA"/>
</dbReference>
<sequence length="77" mass="8622">MKKRRQEGLGPGSFDRLYREVLAPLFKSMADVRASNTSYSMSDALKCGFAIFSLKCASLFAFRQRSQAEDSNLGTVY</sequence>
<accession>A0A5C6RKD7</accession>
<gene>
    <name evidence="1" type="ORF">FRY97_13125</name>
</gene>
<name>A0A5C6RKD7_9BACT</name>
<evidence type="ECO:0000313" key="1">
    <source>
        <dbReference type="EMBL" id="TXB62677.1"/>
    </source>
</evidence>
<organism evidence="1 2">
    <name type="scientific">Phaeodactylibacter luteus</name>
    <dbReference type="NCBI Taxonomy" id="1564516"/>
    <lineage>
        <taxon>Bacteria</taxon>
        <taxon>Pseudomonadati</taxon>
        <taxon>Bacteroidota</taxon>
        <taxon>Saprospiria</taxon>
        <taxon>Saprospirales</taxon>
        <taxon>Haliscomenobacteraceae</taxon>
        <taxon>Phaeodactylibacter</taxon>
    </lineage>
</organism>
<feature type="non-terminal residue" evidence="1">
    <location>
        <position position="77"/>
    </location>
</feature>
<dbReference type="RefSeq" id="WP_211356866.1">
    <property type="nucleotide sequence ID" value="NZ_VOOR01000026.1"/>
</dbReference>